<gene>
    <name evidence="2" type="ORF">SAMN05661093_03559</name>
</gene>
<feature type="chain" id="PRO_5013142377" evidence="1">
    <location>
        <begin position="43"/>
        <end position="286"/>
    </location>
</feature>
<keyword evidence="3" id="KW-1185">Reference proteome</keyword>
<dbReference type="EMBL" id="FWXV01000002">
    <property type="protein sequence ID" value="SMC98612.1"/>
    <property type="molecule type" value="Genomic_DNA"/>
</dbReference>
<dbReference type="Proteomes" id="UP000192674">
    <property type="component" value="Unassembled WGS sequence"/>
</dbReference>
<reference evidence="2 3" key="1">
    <citation type="submission" date="2017-04" db="EMBL/GenBank/DDBJ databases">
        <authorList>
            <person name="Afonso C.L."/>
            <person name="Miller P.J."/>
            <person name="Scott M.A."/>
            <person name="Spackman E."/>
            <person name="Goraichik I."/>
            <person name="Dimitrov K.M."/>
            <person name="Suarez D.L."/>
            <person name="Swayne D.E."/>
        </authorList>
    </citation>
    <scope>NUCLEOTIDE SEQUENCE [LARGE SCALE GENOMIC DNA]</scope>
    <source>
        <strain evidence="2 3">DSM 43828</strain>
    </source>
</reference>
<feature type="signal peptide" evidence="1">
    <location>
        <begin position="1"/>
        <end position="42"/>
    </location>
</feature>
<protein>
    <submittedName>
        <fullName evidence="2">Uncharacterized protein</fullName>
    </submittedName>
</protein>
<proteinExistence type="predicted"/>
<accession>A0A1Y5XJD1</accession>
<name>A0A1Y5XJD1_KIBAR</name>
<evidence type="ECO:0000313" key="3">
    <source>
        <dbReference type="Proteomes" id="UP000192674"/>
    </source>
</evidence>
<sequence>MVAGRKTTDKQRGDLKVRLMKVAATIGVAVAMAIGAAGTGSAAQNDYSDQKVKVPAKDSGVSAQRTNGHSFWEINASGELNYWYRSGESFERSVRGSGWHNTRQITSLNANVFLEIKPDYRLARWTWTGNGFIEEIVGTGWQPARVITGIDDNRFLEIKQDGTLTEWTFTSGGLSASNVGAGWQNARTIAGLGGPQDHVIDFMEIKNSGAVSEWYSTGGPFEEWPFGTVNFSDVRLIAGMDADHFVFIPNDGSLWEFALVFDETEQQWYWVAAQRGAGWGGTRLIG</sequence>
<organism evidence="2 3">
    <name type="scientific">Kibdelosporangium aridum</name>
    <dbReference type="NCBI Taxonomy" id="2030"/>
    <lineage>
        <taxon>Bacteria</taxon>
        <taxon>Bacillati</taxon>
        <taxon>Actinomycetota</taxon>
        <taxon>Actinomycetes</taxon>
        <taxon>Pseudonocardiales</taxon>
        <taxon>Pseudonocardiaceae</taxon>
        <taxon>Kibdelosporangium</taxon>
    </lineage>
</organism>
<evidence type="ECO:0000313" key="2">
    <source>
        <dbReference type="EMBL" id="SMC98612.1"/>
    </source>
</evidence>
<keyword evidence="1" id="KW-0732">Signal</keyword>
<dbReference type="AlphaFoldDB" id="A0A1Y5XJD1"/>
<evidence type="ECO:0000256" key="1">
    <source>
        <dbReference type="SAM" id="SignalP"/>
    </source>
</evidence>